<proteinExistence type="predicted"/>
<evidence type="ECO:0000256" key="1">
    <source>
        <dbReference type="SAM" id="Coils"/>
    </source>
</evidence>
<keyword evidence="3" id="KW-0472">Membrane</keyword>
<feature type="region of interest" description="Disordered" evidence="2">
    <location>
        <begin position="574"/>
        <end position="635"/>
    </location>
</feature>
<feature type="transmembrane region" description="Helical" evidence="3">
    <location>
        <begin position="20"/>
        <end position="41"/>
    </location>
</feature>
<evidence type="ECO:0000259" key="4">
    <source>
        <dbReference type="Pfam" id="PF05569"/>
    </source>
</evidence>
<organism evidence="5 6">
    <name type="scientific">Dyadobacter fermentans</name>
    <dbReference type="NCBI Taxonomy" id="94254"/>
    <lineage>
        <taxon>Bacteria</taxon>
        <taxon>Pseudomonadati</taxon>
        <taxon>Bacteroidota</taxon>
        <taxon>Cytophagia</taxon>
        <taxon>Cytophagales</taxon>
        <taxon>Spirosomataceae</taxon>
        <taxon>Dyadobacter</taxon>
    </lineage>
</organism>
<feature type="transmembrane region" description="Helical" evidence="3">
    <location>
        <begin position="50"/>
        <end position="72"/>
    </location>
</feature>
<feature type="transmembrane region" description="Helical" evidence="3">
    <location>
        <begin position="122"/>
        <end position="142"/>
    </location>
</feature>
<dbReference type="PANTHER" id="PTHR34978">
    <property type="entry name" value="POSSIBLE SENSOR-TRANSDUCER PROTEIN BLAR"/>
    <property type="match status" value="1"/>
</dbReference>
<feature type="transmembrane region" description="Helical" evidence="3">
    <location>
        <begin position="227"/>
        <end position="249"/>
    </location>
</feature>
<feature type="transmembrane region" description="Helical" evidence="3">
    <location>
        <begin position="183"/>
        <end position="207"/>
    </location>
</feature>
<dbReference type="Gene3D" id="3.30.2010.10">
    <property type="entry name" value="Metalloproteases ('zincins'), catalytic domain"/>
    <property type="match status" value="1"/>
</dbReference>
<evidence type="ECO:0000313" key="6">
    <source>
        <dbReference type="Proteomes" id="UP001264980"/>
    </source>
</evidence>
<accession>A0ABU1R3B3</accession>
<dbReference type="InterPro" id="IPR008756">
    <property type="entry name" value="Peptidase_M56"/>
</dbReference>
<dbReference type="CDD" id="cd07341">
    <property type="entry name" value="M56_BlaR1_MecR1_like"/>
    <property type="match status" value="1"/>
</dbReference>
<feature type="compositionally biased region" description="Pro residues" evidence="2">
    <location>
        <begin position="616"/>
        <end position="629"/>
    </location>
</feature>
<keyword evidence="1" id="KW-0175">Coiled coil</keyword>
<evidence type="ECO:0000256" key="3">
    <source>
        <dbReference type="SAM" id="Phobius"/>
    </source>
</evidence>
<keyword evidence="6" id="KW-1185">Reference proteome</keyword>
<name>A0ABU1R3B3_9BACT</name>
<comment type="caution">
    <text evidence="5">The sequence shown here is derived from an EMBL/GenBank/DDBJ whole genome shotgun (WGS) entry which is preliminary data.</text>
</comment>
<keyword evidence="3" id="KW-1133">Transmembrane helix</keyword>
<dbReference type="Proteomes" id="UP001264980">
    <property type="component" value="Unassembled WGS sequence"/>
</dbReference>
<keyword evidence="3" id="KW-0812">Transmembrane</keyword>
<feature type="compositionally biased region" description="Low complexity" evidence="2">
    <location>
        <begin position="606"/>
        <end position="615"/>
    </location>
</feature>
<sequence length="635" mass="71891">MKFFSNLLPGPAVSAFGWTLIHSIWQGTLLMLVAVAAFYFLRKKSANTRYVAGVGFLFAQVVASVGTFIYYYPKTTSAVSNAKALARYTALSASRTWAEVSRDLPITFKIQMWLTAHLHELVICWLIGSGILLLRFAGGWIFTERLRINAKIVMDKEWRARFGVITAKMNISKAVEFRETAKVLTPMVIGTFSPVVLIPIGLLSGFSTAQVEAILAHELAHIRRNDYLINMLQSFVEVIFFFHPAIWWLSEKVRAEREHCCDDIALAVCGDKMSLAHALVKVAEWQATPGLAMAFASKKPLLLHRVQRVLGLNPKPVRTFSSLPAMIFAIGLVIGISAYAVAQKVEKDKERKAAKHMTVKKRKPSKTDIRMEHEMDEMAEVTVDEDILEDVQAELADVRIDIEAPEMEEFGQTGNDTLDKKLWDLSHKIRAMEDDLKPYHARLQELHREREKYLFEIERFQREIEKIEWKKRRAEELRSDLMEKRSVIFNQDGKESKLSDAELDKQLADFEQQIKTQEQAISEFNNQISNTTKEVLKAEEPERKVQSEIEEVNYKISELGMSIGRENAMYMKMRGLEEPPRAPRVARSSRLRRGGTPPPPPPAPIAAPAKVVPAVPAKPAPAPKPPLPPKKALKD</sequence>
<dbReference type="PANTHER" id="PTHR34978:SF3">
    <property type="entry name" value="SLR0241 PROTEIN"/>
    <property type="match status" value="1"/>
</dbReference>
<reference evidence="5 6" key="1">
    <citation type="submission" date="2023-07" db="EMBL/GenBank/DDBJ databases">
        <title>Sorghum-associated microbial communities from plants grown in Nebraska, USA.</title>
        <authorList>
            <person name="Schachtman D."/>
        </authorList>
    </citation>
    <scope>NUCLEOTIDE SEQUENCE [LARGE SCALE GENOMIC DNA]</scope>
    <source>
        <strain evidence="5 6">BE57</strain>
    </source>
</reference>
<dbReference type="Pfam" id="PF05569">
    <property type="entry name" value="Peptidase_M56"/>
    <property type="match status" value="1"/>
</dbReference>
<gene>
    <name evidence="5" type="ORF">J2W84_004960</name>
</gene>
<feature type="coiled-coil region" evidence="1">
    <location>
        <begin position="443"/>
        <end position="534"/>
    </location>
</feature>
<dbReference type="InterPro" id="IPR052173">
    <property type="entry name" value="Beta-lactam_resp_regulator"/>
</dbReference>
<dbReference type="RefSeq" id="WP_309988746.1">
    <property type="nucleotide sequence ID" value="NZ_JAVDTI010000005.1"/>
</dbReference>
<dbReference type="EMBL" id="JAVDTI010000005">
    <property type="protein sequence ID" value="MDR6807906.1"/>
    <property type="molecule type" value="Genomic_DNA"/>
</dbReference>
<feature type="compositionally biased region" description="Pro residues" evidence="2">
    <location>
        <begin position="596"/>
        <end position="605"/>
    </location>
</feature>
<protein>
    <submittedName>
        <fullName evidence="5">Beta-lactamase regulating signal transducer with metallopeptidase domain/peptidoglycan hydrolase CwlO-like protein</fullName>
    </submittedName>
</protein>
<feature type="domain" description="Peptidase M56" evidence="4">
    <location>
        <begin position="70"/>
        <end position="288"/>
    </location>
</feature>
<feature type="transmembrane region" description="Helical" evidence="3">
    <location>
        <begin position="323"/>
        <end position="342"/>
    </location>
</feature>
<evidence type="ECO:0000313" key="5">
    <source>
        <dbReference type="EMBL" id="MDR6807906.1"/>
    </source>
</evidence>
<evidence type="ECO:0000256" key="2">
    <source>
        <dbReference type="SAM" id="MobiDB-lite"/>
    </source>
</evidence>